<feature type="site" description="Interacts with tRNA" evidence="9">
    <location>
        <position position="84"/>
    </location>
</feature>
<dbReference type="PANTHER" id="PTHR11082:SF26">
    <property type="entry name" value="TRNA-DIHYDROURIDINE(16) SYNTHASE"/>
    <property type="match status" value="1"/>
</dbReference>
<dbReference type="Gene3D" id="3.20.20.70">
    <property type="entry name" value="Aldolase class I"/>
    <property type="match status" value="1"/>
</dbReference>
<evidence type="ECO:0000313" key="15">
    <source>
        <dbReference type="Proteomes" id="UP000199527"/>
    </source>
</evidence>
<feature type="domain" description="DUS-like FMN-binding" evidence="13">
    <location>
        <begin position="2"/>
        <end position="250"/>
    </location>
</feature>
<evidence type="ECO:0000256" key="7">
    <source>
        <dbReference type="ARBA" id="ARBA00022884"/>
    </source>
</evidence>
<dbReference type="EC" id="1.3.1.-" evidence="9"/>
<dbReference type="InterPro" id="IPR032886">
    <property type="entry name" value="DusC"/>
</dbReference>
<evidence type="ECO:0000256" key="8">
    <source>
        <dbReference type="ARBA" id="ARBA00023002"/>
    </source>
</evidence>
<evidence type="ECO:0000256" key="2">
    <source>
        <dbReference type="ARBA" id="ARBA00022555"/>
    </source>
</evidence>
<gene>
    <name evidence="9" type="primary">dusC</name>
    <name evidence="14" type="ORF">SAMN04488540_103328</name>
</gene>
<keyword evidence="12" id="KW-0547">Nucleotide-binding</keyword>
<feature type="binding site" evidence="9 12">
    <location>
        <position position="57"/>
    </location>
    <ligand>
        <name>FMN</name>
        <dbReference type="ChEBI" id="CHEBI:58210"/>
    </ligand>
</feature>
<dbReference type="InterPro" id="IPR013785">
    <property type="entry name" value="Aldolase_TIM"/>
</dbReference>
<evidence type="ECO:0000256" key="12">
    <source>
        <dbReference type="PIRSR" id="PIRSR006621-2"/>
    </source>
</evidence>
<dbReference type="AlphaFoldDB" id="A0A1G8P415"/>
<dbReference type="Proteomes" id="UP000199527">
    <property type="component" value="Unassembled WGS sequence"/>
</dbReference>
<dbReference type="PROSITE" id="PS01136">
    <property type="entry name" value="UPF0034"/>
    <property type="match status" value="1"/>
</dbReference>
<feature type="binding site" evidence="12">
    <location>
        <position position="157"/>
    </location>
    <ligand>
        <name>FMN</name>
        <dbReference type="ChEBI" id="CHEBI:58210"/>
    </ligand>
</feature>
<evidence type="ECO:0000259" key="13">
    <source>
        <dbReference type="Pfam" id="PF01207"/>
    </source>
</evidence>
<evidence type="ECO:0000313" key="14">
    <source>
        <dbReference type="EMBL" id="SDI87224.1"/>
    </source>
</evidence>
<evidence type="ECO:0000256" key="4">
    <source>
        <dbReference type="ARBA" id="ARBA00022643"/>
    </source>
</evidence>
<dbReference type="Pfam" id="PF01207">
    <property type="entry name" value="Dus"/>
    <property type="match status" value="1"/>
</dbReference>
<dbReference type="PANTHER" id="PTHR11082">
    <property type="entry name" value="TRNA-DIHYDROURIDINE SYNTHASE"/>
    <property type="match status" value="1"/>
</dbReference>
<dbReference type="InterPro" id="IPR035587">
    <property type="entry name" value="DUS-like_FMN-bd"/>
</dbReference>
<dbReference type="CDD" id="cd02801">
    <property type="entry name" value="DUS_like_FMN"/>
    <property type="match status" value="1"/>
</dbReference>
<comment type="similarity">
    <text evidence="10">Belongs to the dus family.</text>
</comment>
<evidence type="ECO:0000256" key="3">
    <source>
        <dbReference type="ARBA" id="ARBA00022630"/>
    </source>
</evidence>
<keyword evidence="6 9" id="KW-0521">NADP</keyword>
<keyword evidence="2 9" id="KW-0820">tRNA-binding</keyword>
<organism evidence="14 15">
    <name type="scientific">Ferrimonas sediminum</name>
    <dbReference type="NCBI Taxonomy" id="718193"/>
    <lineage>
        <taxon>Bacteria</taxon>
        <taxon>Pseudomonadati</taxon>
        <taxon>Pseudomonadota</taxon>
        <taxon>Gammaproteobacteria</taxon>
        <taxon>Alteromonadales</taxon>
        <taxon>Ferrimonadaceae</taxon>
        <taxon>Ferrimonas</taxon>
    </lineage>
</organism>
<dbReference type="GO" id="GO:0050660">
    <property type="term" value="F:flavin adenine dinucleotide binding"/>
    <property type="evidence" value="ECO:0007669"/>
    <property type="project" value="InterPro"/>
</dbReference>
<protein>
    <recommendedName>
        <fullName evidence="9">tRNA-dihydrouridine(16) synthase</fullName>
        <ecNumber evidence="9">1.3.1.-</ecNumber>
    </recommendedName>
    <alternativeName>
        <fullName evidence="9">U16-specific dihydrouridine synthase</fullName>
        <shortName evidence="9">U16-specific Dus</shortName>
    </alternativeName>
    <alternativeName>
        <fullName evidence="9">tRNA-dihydrouridine synthase C</fullName>
    </alternativeName>
</protein>
<reference evidence="15" key="1">
    <citation type="submission" date="2016-10" db="EMBL/GenBank/DDBJ databases">
        <authorList>
            <person name="Varghese N."/>
            <person name="Submissions S."/>
        </authorList>
    </citation>
    <scope>NUCLEOTIDE SEQUENCE [LARGE SCALE GENOMIC DNA]</scope>
    <source>
        <strain evidence="15">DSM 23317</strain>
    </source>
</reference>
<feature type="site" description="Interacts with tRNA" evidence="9">
    <location>
        <position position="268"/>
    </location>
</feature>
<feature type="active site" description="Proton donor" evidence="9 11">
    <location>
        <position position="87"/>
    </location>
</feature>
<keyword evidence="7 9" id="KW-0694">RNA-binding</keyword>
<dbReference type="InterPro" id="IPR042270">
    <property type="entry name" value="DusC_C"/>
</dbReference>
<keyword evidence="5 9" id="KW-0819">tRNA processing</keyword>
<evidence type="ECO:0000256" key="10">
    <source>
        <dbReference type="PIRNR" id="PIRNR006621"/>
    </source>
</evidence>
<keyword evidence="4 9" id="KW-0288">FMN</keyword>
<dbReference type="Gene3D" id="1.20.225.30">
    <property type="entry name" value="Dihydrouridine synthase, C-terminal recognition domain"/>
    <property type="match status" value="1"/>
</dbReference>
<accession>A0A1G8P415</accession>
<evidence type="ECO:0000256" key="1">
    <source>
        <dbReference type="ARBA" id="ARBA00001917"/>
    </source>
</evidence>
<dbReference type="PIRSF" id="PIRSF006621">
    <property type="entry name" value="Dus"/>
    <property type="match status" value="1"/>
</dbReference>
<feature type="binding site" evidence="9 12">
    <location>
        <begin position="213"/>
        <end position="214"/>
    </location>
    <ligand>
        <name>FMN</name>
        <dbReference type="ChEBI" id="CHEBI:58210"/>
    </ligand>
</feature>
<dbReference type="SUPFAM" id="SSF51395">
    <property type="entry name" value="FMN-linked oxidoreductases"/>
    <property type="match status" value="1"/>
</dbReference>
<feature type="binding site" evidence="9">
    <location>
        <begin position="189"/>
        <end position="191"/>
    </location>
    <ligand>
        <name>FMN</name>
        <dbReference type="ChEBI" id="CHEBI:58210"/>
    </ligand>
</feature>
<name>A0A1G8P415_9GAMM</name>
<dbReference type="GO" id="GO:0000049">
    <property type="term" value="F:tRNA binding"/>
    <property type="evidence" value="ECO:0007669"/>
    <property type="project" value="UniProtKB-UniRule"/>
</dbReference>
<dbReference type="InterPro" id="IPR018517">
    <property type="entry name" value="tRNA_hU_synthase_CS"/>
</dbReference>
<feature type="site" description="Interacts with tRNA" evidence="9">
    <location>
        <position position="165"/>
    </location>
</feature>
<dbReference type="InterPro" id="IPR001269">
    <property type="entry name" value="DUS_fam"/>
</dbReference>
<feature type="site" description="Interacts with tRNA; defines subfamily-specific binding signature" evidence="9">
    <location>
        <position position="263"/>
    </location>
</feature>
<comment type="function">
    <text evidence="9">Catalyzes the synthesis of 5,6-dihydrouridine (D), a modified base found in the D-loop of most tRNAs, via the reduction of the C5-C6 double bond in target uridines. Specifically modifies U16 in tRNAs.</text>
</comment>
<keyword evidence="8 9" id="KW-0560">Oxidoreductase</keyword>
<feature type="site" description="Interacts with tRNA; defines subfamily-specific binding signature" evidence="9">
    <location>
        <position position="284"/>
    </location>
</feature>
<comment type="cofactor">
    <cofactor evidence="1 9 10 12">
        <name>FMN</name>
        <dbReference type="ChEBI" id="CHEBI:58210"/>
    </cofactor>
</comment>
<dbReference type="GO" id="GO:0010181">
    <property type="term" value="F:FMN binding"/>
    <property type="evidence" value="ECO:0007669"/>
    <property type="project" value="UniProtKB-UniRule"/>
</dbReference>
<feature type="site" description="Interacts with tRNA; defines subfamily-specific binding signature" evidence="9">
    <location>
        <position position="24"/>
    </location>
</feature>
<comment type="catalytic activity">
    <reaction evidence="9">
        <text>5,6-dihydrouridine(16) in tRNA + NAD(+) = uridine(16) in tRNA + NADH + H(+)</text>
        <dbReference type="Rhea" id="RHEA:53380"/>
        <dbReference type="Rhea" id="RHEA-COMP:13543"/>
        <dbReference type="Rhea" id="RHEA-COMP:13544"/>
        <dbReference type="ChEBI" id="CHEBI:15378"/>
        <dbReference type="ChEBI" id="CHEBI:57540"/>
        <dbReference type="ChEBI" id="CHEBI:57945"/>
        <dbReference type="ChEBI" id="CHEBI:65315"/>
        <dbReference type="ChEBI" id="CHEBI:74443"/>
    </reaction>
</comment>
<evidence type="ECO:0000256" key="11">
    <source>
        <dbReference type="PIRSR" id="PIRSR006621-1"/>
    </source>
</evidence>
<feature type="site" description="Interacts with tRNA; defines subfamily-specific binding signature" evidence="9">
    <location>
        <position position="261"/>
    </location>
</feature>
<sequence>MDPLMRQVFTEIGGYDLCVTEFVRVVNQCLPEKVYRRLCPELAQGGATLAGTPVRVQLLGQSPQWMAENAAFASELGSPGIDLNFGCPAKSVNRSNGGAVMLKTPEQLHQVVKAVRAAVPDHLPVTAKVRLGWDSCDNAMEIADAAASGGADELAIHARTKADGYRAERINWARIKPIAQALSIPVIANGEIWNRQDALNCLEQSGCQDIMLGRGALAVPNLANVVRGESDRFDWYQVVELMANYAQREIDGEKWIYFPNRIKQWLRYIIIQYPEAEPFFRQLRVLRDVDEIIATLHKEGERAQRALA</sequence>
<dbReference type="HAMAP" id="MF_02043">
    <property type="entry name" value="DusC_subfam"/>
    <property type="match status" value="1"/>
</dbReference>
<keyword evidence="15" id="KW-1185">Reference proteome</keyword>
<evidence type="ECO:0000256" key="5">
    <source>
        <dbReference type="ARBA" id="ARBA00022694"/>
    </source>
</evidence>
<keyword evidence="3 9" id="KW-0285">Flavoprotein</keyword>
<feature type="binding site" evidence="9 12">
    <location>
        <position position="128"/>
    </location>
    <ligand>
        <name>FMN</name>
        <dbReference type="ChEBI" id="CHEBI:58210"/>
    </ligand>
</feature>
<dbReference type="EMBL" id="FNEM01000003">
    <property type="protein sequence ID" value="SDI87224.1"/>
    <property type="molecule type" value="Genomic_DNA"/>
</dbReference>
<evidence type="ECO:0000256" key="6">
    <source>
        <dbReference type="ARBA" id="ARBA00022857"/>
    </source>
</evidence>
<dbReference type="GO" id="GO:0102262">
    <property type="term" value="F:tRNA-dihydrouridine16 synthase activity"/>
    <property type="evidence" value="ECO:0007669"/>
    <property type="project" value="RHEA"/>
</dbReference>
<comment type="catalytic activity">
    <reaction evidence="9">
        <text>5,6-dihydrouridine(16) in tRNA + NADP(+) = uridine(16) in tRNA + NADPH + H(+)</text>
        <dbReference type="Rhea" id="RHEA:53376"/>
        <dbReference type="Rhea" id="RHEA-COMP:13543"/>
        <dbReference type="Rhea" id="RHEA-COMP:13544"/>
        <dbReference type="ChEBI" id="CHEBI:15378"/>
        <dbReference type="ChEBI" id="CHEBI:57783"/>
        <dbReference type="ChEBI" id="CHEBI:58349"/>
        <dbReference type="ChEBI" id="CHEBI:65315"/>
        <dbReference type="ChEBI" id="CHEBI:74443"/>
    </reaction>
</comment>
<evidence type="ECO:0000256" key="9">
    <source>
        <dbReference type="HAMAP-Rule" id="MF_02043"/>
    </source>
</evidence>
<proteinExistence type="inferred from homology"/>
<comment type="similarity">
    <text evidence="9">Belongs to the Dus family. DusC subfamily.</text>
</comment>